<sequence length="255" mass="27385">MSLIHSSLISIATVVAVVVPALPALADPALRLRGERVHEELRSDALINGNWLVGAHTAAPRNAEGPRLYSYIPGGADWQGQTLCARATDKEGRYSALFEYHVPVAWGGGLVDLEYETEYEAFVSASDESNNGIALHRGDCRLVTDDFLPVLWNAAETPETDGEGRMTLILNLNAGRADSLIPQAVLSPLDGAAGDVMPIRCDPTSEAGVGFNYQCRIQVPADQAGVLTVGITRLRYGKAAPPRMANIHLYTPEIP</sequence>
<dbReference type="STRING" id="1387277.SAMN06295998_101531"/>
<evidence type="ECO:0000313" key="1">
    <source>
        <dbReference type="EMBL" id="SMC47145.1"/>
    </source>
</evidence>
<evidence type="ECO:0000313" key="2">
    <source>
        <dbReference type="Proteomes" id="UP000192330"/>
    </source>
</evidence>
<dbReference type="AlphaFoldDB" id="A0A1W1ZF33"/>
<dbReference type="RefSeq" id="WP_084350230.1">
    <property type="nucleotide sequence ID" value="NZ_FWYD01000001.1"/>
</dbReference>
<accession>A0A1W1ZF33</accession>
<keyword evidence="2" id="KW-1185">Reference proteome</keyword>
<dbReference type="EMBL" id="FWYD01000001">
    <property type="protein sequence ID" value="SMC47145.1"/>
    <property type="molecule type" value="Genomic_DNA"/>
</dbReference>
<organism evidence="1 2">
    <name type="scientific">Primorskyibacter flagellatus</name>
    <dbReference type="NCBI Taxonomy" id="1387277"/>
    <lineage>
        <taxon>Bacteria</taxon>
        <taxon>Pseudomonadati</taxon>
        <taxon>Pseudomonadota</taxon>
        <taxon>Alphaproteobacteria</taxon>
        <taxon>Rhodobacterales</taxon>
        <taxon>Roseobacteraceae</taxon>
        <taxon>Primorskyibacter</taxon>
    </lineage>
</organism>
<dbReference type="Proteomes" id="UP000192330">
    <property type="component" value="Unassembled WGS sequence"/>
</dbReference>
<reference evidence="1 2" key="1">
    <citation type="submission" date="2017-04" db="EMBL/GenBank/DDBJ databases">
        <authorList>
            <person name="Afonso C.L."/>
            <person name="Miller P.J."/>
            <person name="Scott M.A."/>
            <person name="Spackman E."/>
            <person name="Goraichik I."/>
            <person name="Dimitrov K.M."/>
            <person name="Suarez D.L."/>
            <person name="Swayne D.E."/>
        </authorList>
    </citation>
    <scope>NUCLEOTIDE SEQUENCE [LARGE SCALE GENOMIC DNA]</scope>
    <source>
        <strain evidence="1 2">CGMCC 1.12644</strain>
    </source>
</reference>
<name>A0A1W1ZF33_9RHOB</name>
<protein>
    <submittedName>
        <fullName evidence="1">Uncharacterized protein</fullName>
    </submittedName>
</protein>
<proteinExistence type="predicted"/>
<gene>
    <name evidence="1" type="ORF">SAMN06295998_101531</name>
</gene>
<dbReference type="OrthoDB" id="7820055at2"/>